<dbReference type="PROSITE" id="PS51186">
    <property type="entry name" value="GNAT"/>
    <property type="match status" value="1"/>
</dbReference>
<dbReference type="CDD" id="cd04301">
    <property type="entry name" value="NAT_SF"/>
    <property type="match status" value="1"/>
</dbReference>
<dbReference type="InterPro" id="IPR036527">
    <property type="entry name" value="SCP2_sterol-bd_dom_sf"/>
</dbReference>
<evidence type="ECO:0000313" key="3">
    <source>
        <dbReference type="Proteomes" id="UP000320623"/>
    </source>
</evidence>
<keyword evidence="3" id="KW-1185">Reference proteome</keyword>
<dbReference type="InterPro" id="IPR016181">
    <property type="entry name" value="Acyl_CoA_acyltransferase"/>
</dbReference>
<proteinExistence type="predicted"/>
<feature type="domain" description="N-acetyltransferase" evidence="1">
    <location>
        <begin position="4"/>
        <end position="152"/>
    </location>
</feature>
<dbReference type="Pfam" id="PF17668">
    <property type="entry name" value="Acetyltransf_17"/>
    <property type="match status" value="1"/>
</dbReference>
<dbReference type="Pfam" id="PF13530">
    <property type="entry name" value="SCP2_2"/>
    <property type="match status" value="1"/>
</dbReference>
<dbReference type="Proteomes" id="UP000320623">
    <property type="component" value="Unassembled WGS sequence"/>
</dbReference>
<dbReference type="AlphaFoldDB" id="A0A0S4MTR6"/>
<dbReference type="InterPro" id="IPR025559">
    <property type="entry name" value="Eis_dom"/>
</dbReference>
<dbReference type="RefSeq" id="WP_140944277.1">
    <property type="nucleotide sequence ID" value="NZ_FAOO01000003.1"/>
</dbReference>
<protein>
    <submittedName>
        <fullName evidence="2">Predicted acetyltransferase</fullName>
    </submittedName>
</protein>
<dbReference type="PANTHER" id="PTHR37817:SF1">
    <property type="entry name" value="N-ACETYLTRANSFERASE EIS"/>
    <property type="match status" value="1"/>
</dbReference>
<dbReference type="GO" id="GO:0030649">
    <property type="term" value="P:aminoglycoside antibiotic catabolic process"/>
    <property type="evidence" value="ECO:0007669"/>
    <property type="project" value="TreeGrafter"/>
</dbReference>
<keyword evidence="2" id="KW-0808">Transferase</keyword>
<dbReference type="PANTHER" id="PTHR37817">
    <property type="entry name" value="N-ACETYLTRANSFERASE EIS"/>
    <property type="match status" value="1"/>
</dbReference>
<dbReference type="InterPro" id="IPR051554">
    <property type="entry name" value="Acetyltransferase_Eis"/>
</dbReference>
<dbReference type="OrthoDB" id="9768284at2"/>
<dbReference type="GO" id="GO:0034069">
    <property type="term" value="F:aminoglycoside N-acetyltransferase activity"/>
    <property type="evidence" value="ECO:0007669"/>
    <property type="project" value="TreeGrafter"/>
</dbReference>
<dbReference type="SUPFAM" id="SSF55729">
    <property type="entry name" value="Acyl-CoA N-acyltransferases (Nat)"/>
    <property type="match status" value="1"/>
</dbReference>
<dbReference type="InterPro" id="IPR000182">
    <property type="entry name" value="GNAT_dom"/>
</dbReference>
<name>A0A0S4MTR6_9BACT</name>
<dbReference type="Gene3D" id="3.40.630.30">
    <property type="match status" value="2"/>
</dbReference>
<dbReference type="EMBL" id="FAOO01000003">
    <property type="protein sequence ID" value="CUU02391.1"/>
    <property type="molecule type" value="Genomic_DNA"/>
</dbReference>
<dbReference type="Pfam" id="PF13527">
    <property type="entry name" value="Acetyltransf_9"/>
    <property type="match status" value="1"/>
</dbReference>
<organism evidence="2 3">
    <name type="scientific">Candidatus Thermokryptus mobilis</name>
    <dbReference type="NCBI Taxonomy" id="1643428"/>
    <lineage>
        <taxon>Bacteria</taxon>
        <taxon>Pseudomonadati</taxon>
        <taxon>Candidatus Kryptoniota</taxon>
        <taxon>Candidatus Thermokryptus</taxon>
    </lineage>
</organism>
<evidence type="ECO:0000313" key="2">
    <source>
        <dbReference type="EMBL" id="CUU02391.1"/>
    </source>
</evidence>
<dbReference type="InterPro" id="IPR041380">
    <property type="entry name" value="Acetyltransf_17"/>
</dbReference>
<dbReference type="Gene3D" id="3.30.1050.10">
    <property type="entry name" value="SCP2 sterol-binding domain"/>
    <property type="match status" value="1"/>
</dbReference>
<gene>
    <name evidence="2" type="ORF">JGI1_00476</name>
</gene>
<dbReference type="STRING" id="1643428.GCA_001442855_00463"/>
<dbReference type="SUPFAM" id="SSF55718">
    <property type="entry name" value="SCP-like"/>
    <property type="match status" value="1"/>
</dbReference>
<sequence length="407" mass="47376">MQNMRIRQARSVDIDDIAHIISTSFLINDYHGLRENIIDNPRYNYKDIIVVEDSNEIIACTKIMPLKISFKGKIVDAGGISAVAVLPEYRRRGIADMMLKDAIKRMFTANYPFSILYPFQHRFYRKYGWEYIGMTLLYEIEPSNIIMYDERINVRRMKTSEREKIKKVYAERIKSINFALHRNDAFWTRVIFPNFPNPYVYDDGEVKGYLCFEMKKNEKNQVEVEIKELIALTPEAYRGLWGFLASLAEQVVKIKYLAPPDEPLFNVLIEPREIDFKRPFFEYKSVASICSTFMMRIINLEEALKLLTFAHAPDGETTISIKDEILPENNITFKISVQNKIVSIQKLNTQSAMIRMDIKTFAQVLSSFAKPSSLYNSGKIEGDQNALKFLDAVFSDTLPFIFHFDIF</sequence>
<evidence type="ECO:0000259" key="1">
    <source>
        <dbReference type="PROSITE" id="PS51186"/>
    </source>
</evidence>
<reference evidence="3" key="1">
    <citation type="submission" date="2015-11" db="EMBL/GenBank/DDBJ databases">
        <authorList>
            <person name="Varghese N."/>
        </authorList>
    </citation>
    <scope>NUCLEOTIDE SEQUENCE [LARGE SCALE GENOMIC DNA]</scope>
</reference>
<accession>A0A0S4MTR6</accession>